<reference evidence="2" key="1">
    <citation type="submission" date="2015-06" db="UniProtKB">
        <authorList>
            <consortium name="EnsemblPlants"/>
        </authorList>
    </citation>
    <scope>IDENTIFICATION</scope>
</reference>
<dbReference type="InterPro" id="IPR043131">
    <property type="entry name" value="BCAT-like_N"/>
</dbReference>
<dbReference type="InterPro" id="IPR027417">
    <property type="entry name" value="P-loop_NTPase"/>
</dbReference>
<dbReference type="InterPro" id="IPR036038">
    <property type="entry name" value="Aminotransferase-like"/>
</dbReference>
<dbReference type="EnsemblPlants" id="EMT09888">
    <property type="protein sequence ID" value="EMT09888"/>
    <property type="gene ID" value="F775_29498"/>
</dbReference>
<name>M8C429_AEGTA</name>
<dbReference type="Gene3D" id="3.30.470.10">
    <property type="match status" value="1"/>
</dbReference>
<dbReference type="Pfam" id="PF19798">
    <property type="entry name" value="Sulfotransfer_5"/>
    <property type="match status" value="1"/>
</dbReference>
<protein>
    <submittedName>
        <fullName evidence="2">Branched-chain-amino-acid aminotransferase-like protein 1</fullName>
    </submittedName>
</protein>
<dbReference type="GO" id="GO:0046394">
    <property type="term" value="P:carboxylic acid biosynthetic process"/>
    <property type="evidence" value="ECO:0007669"/>
    <property type="project" value="UniProtKB-ARBA"/>
</dbReference>
<dbReference type="Pfam" id="PF01063">
    <property type="entry name" value="Aminotran_4"/>
    <property type="match status" value="2"/>
</dbReference>
<sequence>MAAPPGGGGPARDDMDVLDEPLYANFLRVTGVDRPYRQELLSKMDPDGNKVVKEVIFGPGEKAYRYCKHIAKQHLPNLTGDLMKKGKHFILIRNPMNILPSFDKVVPPSFLELGVAELVAIYSELCELGSPPPVIDADDLQRDPEAVLSGLCEDLGIPFQPQMLKWKAGPRDFDGIWAPWWYESVHTSTGFSKSRRYPMTFPFAFYDLLEQSLPFYNMLKRQVSVFDSVVQGGDAVWEGLRIYDGKVFKLEEHLDRLFDSTKAMAFSNVPSRDWIKDAIFKTLNANGMFNNAHIRLTLTRGKKVTSGMSPAFNLYGCVLIVLAEWKPPVYDNSHGIKLVTATTRRNSPNSVDSKIHHNNLINNILAKIEGNLAQAEDAIMLDQDGFVSETNATNISVDSKIHHNNLINNILAKIEGNLAQAEDAIMLDQDGFVSETNATNIFMVKKGIVLTPHADYCLPGITRATPSGYDLLMVMDLVVKENLVLRERRISLSEFHAADEVEEHCVGVTLPNPGDLGPLESHGALEGSQAQVGMLEAGLKLALCSGEKRDSIAISNRKMSSQAIMSCTPTHLLRLVIVGVT</sequence>
<dbReference type="GO" id="GO:0003824">
    <property type="term" value="F:catalytic activity"/>
    <property type="evidence" value="ECO:0007669"/>
    <property type="project" value="InterPro"/>
</dbReference>
<dbReference type="ExpressionAtlas" id="M8C429">
    <property type="expression patterns" value="baseline"/>
</dbReference>
<dbReference type="PANTHER" id="PTHR42743">
    <property type="entry name" value="AMINO-ACID AMINOTRANSFERASE"/>
    <property type="match status" value="1"/>
</dbReference>
<evidence type="ECO:0000256" key="1">
    <source>
        <dbReference type="ARBA" id="ARBA00009320"/>
    </source>
</evidence>
<evidence type="ECO:0000313" key="2">
    <source>
        <dbReference type="EnsemblPlants" id="EMT09888"/>
    </source>
</evidence>
<dbReference type="AlphaFoldDB" id="M8C429"/>
<dbReference type="InterPro" id="IPR001544">
    <property type="entry name" value="Aminotrans_IV"/>
</dbReference>
<dbReference type="InterPro" id="IPR050571">
    <property type="entry name" value="Class-IV_PLP-Dep_Aminotrnsfr"/>
</dbReference>
<dbReference type="PANTHER" id="PTHR42743:SF11">
    <property type="entry name" value="AMINODEOXYCHORISMATE LYASE"/>
    <property type="match status" value="1"/>
</dbReference>
<dbReference type="FunFam" id="3.40.50.300:FF:001594">
    <property type="entry name" value="Branched-chain-amino-acid aminotransferase-like protein 2"/>
    <property type="match status" value="1"/>
</dbReference>
<dbReference type="Gene3D" id="3.40.50.300">
    <property type="entry name" value="P-loop containing nucleotide triphosphate hydrolases"/>
    <property type="match status" value="1"/>
</dbReference>
<dbReference type="Gene3D" id="3.20.10.10">
    <property type="entry name" value="D-amino Acid Aminotransferase, subunit A, domain 2"/>
    <property type="match status" value="2"/>
</dbReference>
<dbReference type="FunFam" id="3.30.470.10:FF:000010">
    <property type="entry name" value="Branched-chain-amino-acid aminotransferase-like protein 1"/>
    <property type="match status" value="1"/>
</dbReference>
<dbReference type="InterPro" id="IPR043132">
    <property type="entry name" value="BCAT-like_C"/>
</dbReference>
<dbReference type="SUPFAM" id="SSF56752">
    <property type="entry name" value="D-aminoacid aminotransferase-like PLP-dependent enzymes"/>
    <property type="match status" value="2"/>
</dbReference>
<organism evidence="2">
    <name type="scientific">Aegilops tauschii</name>
    <name type="common">Tausch's goatgrass</name>
    <name type="synonym">Aegilops squarrosa</name>
    <dbReference type="NCBI Taxonomy" id="37682"/>
    <lineage>
        <taxon>Eukaryota</taxon>
        <taxon>Viridiplantae</taxon>
        <taxon>Streptophyta</taxon>
        <taxon>Embryophyta</taxon>
        <taxon>Tracheophyta</taxon>
        <taxon>Spermatophyta</taxon>
        <taxon>Magnoliopsida</taxon>
        <taxon>Liliopsida</taxon>
        <taxon>Poales</taxon>
        <taxon>Poaceae</taxon>
        <taxon>BOP clade</taxon>
        <taxon>Pooideae</taxon>
        <taxon>Triticodae</taxon>
        <taxon>Triticeae</taxon>
        <taxon>Triticinae</taxon>
        <taxon>Aegilops</taxon>
    </lineage>
</organism>
<proteinExistence type="inferred from homology"/>
<accession>M8C429</accession>
<comment type="similarity">
    <text evidence="1">Belongs to the class-IV pyridoxal-phosphate-dependent aminotransferase family.</text>
</comment>
<dbReference type="SUPFAM" id="SSF52540">
    <property type="entry name" value="P-loop containing nucleoside triphosphate hydrolases"/>
    <property type="match status" value="1"/>
</dbReference>